<accession>A0A8J3GBC3</accession>
<comment type="caution">
    <text evidence="2">The sequence shown here is derived from an EMBL/GenBank/DDBJ whole genome shotgun (WGS) entry which is preliminary data.</text>
</comment>
<dbReference type="AlphaFoldDB" id="A0A8J3GBC3"/>
<dbReference type="EMBL" id="BMXF01000004">
    <property type="protein sequence ID" value="GHB80854.1"/>
    <property type="molecule type" value="Genomic_DNA"/>
</dbReference>
<evidence type="ECO:0000313" key="2">
    <source>
        <dbReference type="EMBL" id="GHB80854.1"/>
    </source>
</evidence>
<dbReference type="RefSeq" id="WP_189566400.1">
    <property type="nucleotide sequence ID" value="NZ_BMXF01000004.1"/>
</dbReference>
<dbReference type="Pfam" id="PF13577">
    <property type="entry name" value="SnoaL_4"/>
    <property type="match status" value="1"/>
</dbReference>
<keyword evidence="3" id="KW-1185">Reference proteome</keyword>
<sequence>MERSNFTEREQIIEVVNRLFVYTDQQRWEALQEEVFTGHVQFDMSSMGDESKELTSQEICEYWSKVFDGVDSVNHLAGNHLVTIVDNSAEVFVYATATHFKESASEGKIREYFGTYNLHLKHMTEGWRIDSFKYELKFSAGNSQLA</sequence>
<protein>
    <recommendedName>
        <fullName evidence="1">SnoaL-like domain-containing protein</fullName>
    </recommendedName>
</protein>
<dbReference type="InterPro" id="IPR032710">
    <property type="entry name" value="NTF2-like_dom_sf"/>
</dbReference>
<dbReference type="Gene3D" id="3.10.450.50">
    <property type="match status" value="1"/>
</dbReference>
<evidence type="ECO:0000259" key="1">
    <source>
        <dbReference type="Pfam" id="PF13577"/>
    </source>
</evidence>
<dbReference type="SUPFAM" id="SSF54427">
    <property type="entry name" value="NTF2-like"/>
    <property type="match status" value="1"/>
</dbReference>
<dbReference type="InterPro" id="IPR037401">
    <property type="entry name" value="SnoaL-like"/>
</dbReference>
<name>A0A8J3GBC3_9BACT</name>
<proteinExistence type="predicted"/>
<organism evidence="2 3">
    <name type="scientific">Persicitalea jodogahamensis</name>
    <dbReference type="NCBI Taxonomy" id="402147"/>
    <lineage>
        <taxon>Bacteria</taxon>
        <taxon>Pseudomonadati</taxon>
        <taxon>Bacteroidota</taxon>
        <taxon>Cytophagia</taxon>
        <taxon>Cytophagales</taxon>
        <taxon>Spirosomataceae</taxon>
        <taxon>Persicitalea</taxon>
    </lineage>
</organism>
<reference evidence="2 3" key="1">
    <citation type="journal article" date="2014" name="Int. J. Syst. Evol. Microbiol.">
        <title>Complete genome sequence of Corynebacterium casei LMG S-19264T (=DSM 44701T), isolated from a smear-ripened cheese.</title>
        <authorList>
            <consortium name="US DOE Joint Genome Institute (JGI-PGF)"/>
            <person name="Walter F."/>
            <person name="Albersmeier A."/>
            <person name="Kalinowski J."/>
            <person name="Ruckert C."/>
        </authorList>
    </citation>
    <scope>NUCLEOTIDE SEQUENCE [LARGE SCALE GENOMIC DNA]</scope>
    <source>
        <strain evidence="2 3">KCTC 12866</strain>
    </source>
</reference>
<dbReference type="Proteomes" id="UP000598271">
    <property type="component" value="Unassembled WGS sequence"/>
</dbReference>
<evidence type="ECO:0000313" key="3">
    <source>
        <dbReference type="Proteomes" id="UP000598271"/>
    </source>
</evidence>
<feature type="domain" description="SnoaL-like" evidence="1">
    <location>
        <begin position="7"/>
        <end position="132"/>
    </location>
</feature>
<gene>
    <name evidence="2" type="ORF">GCM10007390_39320</name>
</gene>